<organism evidence="3 4">
    <name type="scientific">Mumia flava</name>
    <dbReference type="NCBI Taxonomy" id="1348852"/>
    <lineage>
        <taxon>Bacteria</taxon>
        <taxon>Bacillati</taxon>
        <taxon>Actinomycetota</taxon>
        <taxon>Actinomycetes</taxon>
        <taxon>Propionibacteriales</taxon>
        <taxon>Nocardioidaceae</taxon>
        <taxon>Mumia</taxon>
    </lineage>
</organism>
<dbReference type="InterPro" id="IPR050256">
    <property type="entry name" value="Glycosyltransferase_2"/>
</dbReference>
<evidence type="ECO:0000259" key="2">
    <source>
        <dbReference type="Pfam" id="PF00535"/>
    </source>
</evidence>
<dbReference type="SUPFAM" id="SSF53448">
    <property type="entry name" value="Nucleotide-diphospho-sugar transferases"/>
    <property type="match status" value="1"/>
</dbReference>
<feature type="domain" description="Glycosyltransferase 2-like" evidence="2">
    <location>
        <begin position="11"/>
        <end position="163"/>
    </location>
</feature>
<keyword evidence="4" id="KW-1185">Reference proteome</keyword>
<dbReference type="CDD" id="cd04179">
    <property type="entry name" value="DPM_DPG-synthase_like"/>
    <property type="match status" value="1"/>
</dbReference>
<dbReference type="AlphaFoldDB" id="A0A2M9BK72"/>
<protein>
    <submittedName>
        <fullName evidence="3">Glycosyltransferase involved in cell wall biosynthesis</fullName>
    </submittedName>
</protein>
<name>A0A2M9BK72_9ACTN</name>
<dbReference type="GO" id="GO:0016740">
    <property type="term" value="F:transferase activity"/>
    <property type="evidence" value="ECO:0007669"/>
    <property type="project" value="UniProtKB-KW"/>
</dbReference>
<proteinExistence type="inferred from homology"/>
<dbReference type="OrthoDB" id="3177103at2"/>
<dbReference type="RefSeq" id="WP_100414920.1">
    <property type="nucleotide sequence ID" value="NZ_PGEZ01000001.1"/>
</dbReference>
<dbReference type="Proteomes" id="UP000230842">
    <property type="component" value="Unassembled WGS sequence"/>
</dbReference>
<dbReference type="PANTHER" id="PTHR48090">
    <property type="entry name" value="UNDECAPRENYL-PHOSPHATE 4-DEOXY-4-FORMAMIDO-L-ARABINOSE TRANSFERASE-RELATED"/>
    <property type="match status" value="1"/>
</dbReference>
<dbReference type="Pfam" id="PF00535">
    <property type="entry name" value="Glycos_transf_2"/>
    <property type="match status" value="1"/>
</dbReference>
<evidence type="ECO:0000256" key="1">
    <source>
        <dbReference type="ARBA" id="ARBA00006739"/>
    </source>
</evidence>
<accession>A0A2M9BK72</accession>
<comment type="similarity">
    <text evidence="1">Belongs to the glycosyltransferase 2 family.</text>
</comment>
<comment type="caution">
    <text evidence="3">The sequence shown here is derived from an EMBL/GenBank/DDBJ whole genome shotgun (WGS) entry which is preliminary data.</text>
</comment>
<dbReference type="PANTHER" id="PTHR48090:SF7">
    <property type="entry name" value="RFBJ PROTEIN"/>
    <property type="match status" value="1"/>
</dbReference>
<dbReference type="EMBL" id="PGEZ01000001">
    <property type="protein sequence ID" value="PJJ58322.1"/>
    <property type="molecule type" value="Genomic_DNA"/>
</dbReference>
<dbReference type="InterPro" id="IPR029044">
    <property type="entry name" value="Nucleotide-diphossugar_trans"/>
</dbReference>
<dbReference type="Gene3D" id="3.90.550.10">
    <property type="entry name" value="Spore Coat Polysaccharide Biosynthesis Protein SpsA, Chain A"/>
    <property type="match status" value="1"/>
</dbReference>
<evidence type="ECO:0000313" key="3">
    <source>
        <dbReference type="EMBL" id="PJJ58322.1"/>
    </source>
</evidence>
<evidence type="ECO:0000313" key="4">
    <source>
        <dbReference type="Proteomes" id="UP000230842"/>
    </source>
</evidence>
<sequence length="277" mass="29245">MTSRPSAPTVTVVVPAYNEARNLEVVLPQLPPVDEVVVVDGHSTDDTAAVVARVMPKAVLVQQSRRGKGNALACGFATATSDIVVMFDADGSADPAEIAPMVDALVSGADVAKGSRALPGGGSVDLTTIRALGNRTLTGLVNRLFRTGYTDLCYGYNAFWRDLVPTFDLPDPAPRDDVMLWGDGFEIETVLNCRAAAARMRVVEVPSHELARIHGTSNLHAVRDGMRVLRTIMAERRRMRGADLAAAAAVVASAPAVVEPTAAHVDRGGDVPVDRAA</sequence>
<keyword evidence="3" id="KW-0808">Transferase</keyword>
<reference evidence="3 4" key="1">
    <citation type="submission" date="2017-11" db="EMBL/GenBank/DDBJ databases">
        <title>Genomic Encyclopedia of Archaeal and Bacterial Type Strains, Phase II (KMG-II): From Individual Species to Whole Genera.</title>
        <authorList>
            <person name="Goeker M."/>
        </authorList>
    </citation>
    <scope>NUCLEOTIDE SEQUENCE [LARGE SCALE GENOMIC DNA]</scope>
    <source>
        <strain evidence="3 4">DSM 27763</strain>
    </source>
</reference>
<gene>
    <name evidence="3" type="ORF">CLV56_2573</name>
</gene>
<dbReference type="InterPro" id="IPR001173">
    <property type="entry name" value="Glyco_trans_2-like"/>
</dbReference>